<evidence type="ECO:0000313" key="2">
    <source>
        <dbReference type="Proteomes" id="UP000318437"/>
    </source>
</evidence>
<proteinExistence type="predicted"/>
<dbReference type="Pfam" id="PF14462">
    <property type="entry name" value="Prok-E2_E"/>
    <property type="match status" value="1"/>
</dbReference>
<dbReference type="OrthoDB" id="256126at2"/>
<name>A0A5C6C9C2_9BACT</name>
<accession>A0A5C6C9C2</accession>
<dbReference type="RefSeq" id="WP_146452948.1">
    <property type="nucleotide sequence ID" value="NZ_SJPS01000011.1"/>
</dbReference>
<dbReference type="AlphaFoldDB" id="A0A5C6C9C2"/>
<sequence length="131" mass="15150">MSTLDRDLRNLSRAGFSLWIDERRRFVIVEGVHLPHGYDRPKIPVLIELPSVYPSLAPGVGKDRIYIPGDIRYLGYCLRDVHTGAIPRYHTPGWNGWAWLCYEQIAWNPLRDDMIAFIEMVRASLTDPETL</sequence>
<gene>
    <name evidence="1" type="ORF">Pla144_47230</name>
</gene>
<keyword evidence="2" id="KW-1185">Reference proteome</keyword>
<comment type="caution">
    <text evidence="1">The sequence shown here is derived from an EMBL/GenBank/DDBJ whole genome shotgun (WGS) entry which is preliminary data.</text>
</comment>
<dbReference type="InterPro" id="IPR025701">
    <property type="entry name" value="UBQ-conjugat_E2_E"/>
</dbReference>
<reference evidence="1 2" key="1">
    <citation type="submission" date="2019-02" db="EMBL/GenBank/DDBJ databases">
        <title>Deep-cultivation of Planctomycetes and their phenomic and genomic characterization uncovers novel biology.</title>
        <authorList>
            <person name="Wiegand S."/>
            <person name="Jogler M."/>
            <person name="Boedeker C."/>
            <person name="Pinto D."/>
            <person name="Vollmers J."/>
            <person name="Rivas-Marin E."/>
            <person name="Kohn T."/>
            <person name="Peeters S.H."/>
            <person name="Heuer A."/>
            <person name="Rast P."/>
            <person name="Oberbeckmann S."/>
            <person name="Bunk B."/>
            <person name="Jeske O."/>
            <person name="Meyerdierks A."/>
            <person name="Storesund J.E."/>
            <person name="Kallscheuer N."/>
            <person name="Luecker S."/>
            <person name="Lage O.M."/>
            <person name="Pohl T."/>
            <person name="Merkel B.J."/>
            <person name="Hornburger P."/>
            <person name="Mueller R.-W."/>
            <person name="Bruemmer F."/>
            <person name="Labrenz M."/>
            <person name="Spormann A.M."/>
            <person name="Op Den Camp H."/>
            <person name="Overmann J."/>
            <person name="Amann R."/>
            <person name="Jetten M.S.M."/>
            <person name="Mascher T."/>
            <person name="Medema M.H."/>
            <person name="Devos D.P."/>
            <person name="Kaster A.-K."/>
            <person name="Ovreas L."/>
            <person name="Rohde M."/>
            <person name="Galperin M.Y."/>
            <person name="Jogler C."/>
        </authorList>
    </citation>
    <scope>NUCLEOTIDE SEQUENCE [LARGE SCALE GENOMIC DNA]</scope>
    <source>
        <strain evidence="1 2">Pla144</strain>
    </source>
</reference>
<organism evidence="1 2">
    <name type="scientific">Bythopirellula polymerisocia</name>
    <dbReference type="NCBI Taxonomy" id="2528003"/>
    <lineage>
        <taxon>Bacteria</taxon>
        <taxon>Pseudomonadati</taxon>
        <taxon>Planctomycetota</taxon>
        <taxon>Planctomycetia</taxon>
        <taxon>Pirellulales</taxon>
        <taxon>Lacipirellulaceae</taxon>
        <taxon>Bythopirellula</taxon>
    </lineage>
</organism>
<dbReference type="Proteomes" id="UP000318437">
    <property type="component" value="Unassembled WGS sequence"/>
</dbReference>
<protein>
    <submittedName>
        <fullName evidence="1">Uncharacterized protein</fullName>
    </submittedName>
</protein>
<evidence type="ECO:0000313" key="1">
    <source>
        <dbReference type="EMBL" id="TWU21313.1"/>
    </source>
</evidence>
<dbReference type="EMBL" id="SJPS01000011">
    <property type="protein sequence ID" value="TWU21313.1"/>
    <property type="molecule type" value="Genomic_DNA"/>
</dbReference>